<sequence>MDLDLDFPGKWRFPTSINNCCIYRVPNSMRSINPEAYTPQLVLLGPLNYTLISQASKSRGDITNTKSTGYLNMQEYKKIYLTKFTERATIQLRQETSIDDFRRKIEGDETKIRESYSESTAWINSQDFMDMILNDCIFILEHILRVTLRSVGREVKTGDPLLDVPCLKISVKKDLIILENQLPYFVLEKLFKSIYPNTELGRLVFYYFGLQNEIGNETEFLHFTDLFRCVRVAKIPKLPPPTEFKYINMYNAIKLHSGGVKFKAVENKFPLYARFEDGCLKLPCLEVDDGEEMTLRNIMAFEQCHVPYEAHVCNYIIKI</sequence>
<dbReference type="AlphaFoldDB" id="A0ABD1B8W7"/>
<dbReference type="PANTHER" id="PTHR31170:SF9">
    <property type="entry name" value="PROTEIN, PUTATIVE (DUF247)-RELATED"/>
    <property type="match status" value="1"/>
</dbReference>
<comment type="caution">
    <text evidence="1">The sequence shown here is derived from an EMBL/GenBank/DDBJ whole genome shotgun (WGS) entry which is preliminary data.</text>
</comment>
<protein>
    <submittedName>
        <fullName evidence="1">Uncharacterized protein</fullName>
    </submittedName>
</protein>
<evidence type="ECO:0000313" key="2">
    <source>
        <dbReference type="Proteomes" id="UP001558713"/>
    </source>
</evidence>
<dbReference type="Proteomes" id="UP001558713">
    <property type="component" value="Unassembled WGS sequence"/>
</dbReference>
<reference evidence="1 2" key="1">
    <citation type="submission" date="2024-04" db="EMBL/GenBank/DDBJ databases">
        <title>Genome assembly C_amara_ONT_v2.</title>
        <authorList>
            <person name="Yant L."/>
            <person name="Moore C."/>
            <person name="Slenker M."/>
        </authorList>
    </citation>
    <scope>NUCLEOTIDE SEQUENCE [LARGE SCALE GENOMIC DNA]</scope>
    <source>
        <tissue evidence="1">Leaf</tissue>
    </source>
</reference>
<organism evidence="1 2">
    <name type="scientific">Cardamine amara subsp. amara</name>
    <dbReference type="NCBI Taxonomy" id="228776"/>
    <lineage>
        <taxon>Eukaryota</taxon>
        <taxon>Viridiplantae</taxon>
        <taxon>Streptophyta</taxon>
        <taxon>Embryophyta</taxon>
        <taxon>Tracheophyta</taxon>
        <taxon>Spermatophyta</taxon>
        <taxon>Magnoliopsida</taxon>
        <taxon>eudicotyledons</taxon>
        <taxon>Gunneridae</taxon>
        <taxon>Pentapetalae</taxon>
        <taxon>rosids</taxon>
        <taxon>malvids</taxon>
        <taxon>Brassicales</taxon>
        <taxon>Brassicaceae</taxon>
        <taxon>Cardamineae</taxon>
        <taxon>Cardamine</taxon>
    </lineage>
</organism>
<dbReference type="InterPro" id="IPR004158">
    <property type="entry name" value="DUF247_pln"/>
</dbReference>
<keyword evidence="2" id="KW-1185">Reference proteome</keyword>
<proteinExistence type="predicted"/>
<dbReference type="PANTHER" id="PTHR31170">
    <property type="entry name" value="BNAC04G53230D PROTEIN"/>
    <property type="match status" value="1"/>
</dbReference>
<accession>A0ABD1B8W7</accession>
<dbReference type="Pfam" id="PF03140">
    <property type="entry name" value="DUF247"/>
    <property type="match status" value="1"/>
</dbReference>
<gene>
    <name evidence="1" type="ORF">V5N11_030447</name>
</gene>
<name>A0ABD1B8W7_CARAN</name>
<evidence type="ECO:0000313" key="1">
    <source>
        <dbReference type="EMBL" id="KAL1215382.1"/>
    </source>
</evidence>
<dbReference type="EMBL" id="JBANAX010000286">
    <property type="protein sequence ID" value="KAL1215382.1"/>
    <property type="molecule type" value="Genomic_DNA"/>
</dbReference>